<organism evidence="2">
    <name type="scientific">Diabrotica virgifera virgifera</name>
    <name type="common">western corn rootworm</name>
    <dbReference type="NCBI Taxonomy" id="50390"/>
    <lineage>
        <taxon>Eukaryota</taxon>
        <taxon>Metazoa</taxon>
        <taxon>Ecdysozoa</taxon>
        <taxon>Arthropoda</taxon>
        <taxon>Hexapoda</taxon>
        <taxon>Insecta</taxon>
        <taxon>Pterygota</taxon>
        <taxon>Neoptera</taxon>
        <taxon>Endopterygota</taxon>
        <taxon>Coleoptera</taxon>
        <taxon>Polyphaga</taxon>
        <taxon>Cucujiformia</taxon>
        <taxon>Chrysomeloidea</taxon>
        <taxon>Chrysomelidae</taxon>
        <taxon>Galerucinae</taxon>
        <taxon>Diabroticina</taxon>
        <taxon>Diabroticites</taxon>
        <taxon>Diabrotica</taxon>
    </lineage>
</organism>
<dbReference type="Pfam" id="PF03184">
    <property type="entry name" value="DDE_1"/>
    <property type="match status" value="1"/>
</dbReference>
<accession>A0A6P7GUH6</accession>
<reference evidence="2" key="1">
    <citation type="submission" date="2025-08" db="UniProtKB">
        <authorList>
            <consortium name="RefSeq"/>
        </authorList>
    </citation>
    <scope>IDENTIFICATION</scope>
    <source>
        <tissue evidence="2">Whole insect</tissue>
    </source>
</reference>
<evidence type="ECO:0000259" key="1">
    <source>
        <dbReference type="Pfam" id="PF03184"/>
    </source>
</evidence>
<name>A0A6P7GUH6_DIAVI</name>
<feature type="domain" description="DDE-1" evidence="1">
    <location>
        <begin position="1"/>
        <end position="55"/>
    </location>
</feature>
<dbReference type="InterPro" id="IPR004875">
    <property type="entry name" value="DDE_SF_endonuclease_dom"/>
</dbReference>
<proteinExistence type="predicted"/>
<dbReference type="GO" id="GO:0003676">
    <property type="term" value="F:nucleic acid binding"/>
    <property type="evidence" value="ECO:0007669"/>
    <property type="project" value="InterPro"/>
</dbReference>
<dbReference type="InParanoid" id="A0A6P7GUH6"/>
<protein>
    <submittedName>
        <fullName evidence="2">Jerky protein homolog-like</fullName>
    </submittedName>
</protein>
<dbReference type="AlphaFoldDB" id="A0A6P7GUH6"/>
<evidence type="ECO:0000313" key="2">
    <source>
        <dbReference type="RefSeq" id="XP_028149043.1"/>
    </source>
</evidence>
<sequence>MKRNYRRRLLQVLLTELDGGLTVIEALKKITVKDVCYWIASAWDDVKVSTIQKSWKKLFNIDNKTQDAQETDDYEVDSIANLANQLPVEQTIGNQDVIDWMNLDEEMGLTDDAIADLVLHVTHEEEEDTDEITQKISHSDGFKSLEAALAYVEQQEELTPLEVLHFQRWRKIAASKRGMKLKQKSSKDFFKQ</sequence>
<dbReference type="RefSeq" id="XP_028149043.1">
    <property type="nucleotide sequence ID" value="XM_028293242.1"/>
</dbReference>
<gene>
    <name evidence="2" type="primary">LOC114342433</name>
</gene>